<dbReference type="InterPro" id="IPR004485">
    <property type="entry name" value="Cobalamin_biosynth_CobD/CbiB"/>
</dbReference>
<dbReference type="Pfam" id="PF03186">
    <property type="entry name" value="CobD_Cbib"/>
    <property type="match status" value="1"/>
</dbReference>
<dbReference type="GO" id="GO:0048472">
    <property type="term" value="F:threonine-phosphate decarboxylase activity"/>
    <property type="evidence" value="ECO:0007669"/>
    <property type="project" value="InterPro"/>
</dbReference>
<dbReference type="STRING" id="1580092.NADRNF5_0309"/>
<evidence type="ECO:0000256" key="5">
    <source>
        <dbReference type="ARBA" id="ARBA00016185"/>
    </source>
</evidence>
<dbReference type="KEGG" id="nin:NADRNF5_0309"/>
<evidence type="ECO:0000313" key="12">
    <source>
        <dbReference type="EMBL" id="AJW70007.1"/>
    </source>
</evidence>
<evidence type="ECO:0000256" key="9">
    <source>
        <dbReference type="ARBA" id="ARBA00022989"/>
    </source>
</evidence>
<dbReference type="GO" id="GO:0015420">
    <property type="term" value="F:ABC-type vitamin B12 transporter activity"/>
    <property type="evidence" value="ECO:0007669"/>
    <property type="project" value="UniProtKB-UniRule"/>
</dbReference>
<dbReference type="RefSeq" id="WP_048114945.1">
    <property type="nucleotide sequence ID" value="NZ_CP011070.1"/>
</dbReference>
<feature type="transmembrane region" description="Helical" evidence="11">
    <location>
        <begin position="299"/>
        <end position="321"/>
    </location>
</feature>
<evidence type="ECO:0000256" key="3">
    <source>
        <dbReference type="ARBA" id="ARBA00004953"/>
    </source>
</evidence>
<feature type="transmembrane region" description="Helical" evidence="11">
    <location>
        <begin position="79"/>
        <end position="98"/>
    </location>
</feature>
<keyword evidence="6 11" id="KW-1003">Cell membrane</keyword>
<evidence type="ECO:0000256" key="7">
    <source>
        <dbReference type="ARBA" id="ARBA00022573"/>
    </source>
</evidence>
<comment type="pathway">
    <text evidence="3 11">Cofactor biosynthesis; adenosylcobalamin biosynthesis.</text>
</comment>
<dbReference type="GO" id="GO:0009236">
    <property type="term" value="P:cobalamin biosynthetic process"/>
    <property type="evidence" value="ECO:0007669"/>
    <property type="project" value="UniProtKB-UniRule"/>
</dbReference>
<dbReference type="HOGENOM" id="CLU_054212_0_2_2"/>
<name>A0A0D5C0R8_9ARCH</name>
<evidence type="ECO:0000256" key="4">
    <source>
        <dbReference type="ARBA" id="ARBA00006263"/>
    </source>
</evidence>
<evidence type="ECO:0000313" key="13">
    <source>
        <dbReference type="Proteomes" id="UP000032408"/>
    </source>
</evidence>
<dbReference type="AlphaFoldDB" id="A0A0D5C0R8"/>
<evidence type="ECO:0000256" key="11">
    <source>
        <dbReference type="HAMAP-Rule" id="MF_00024"/>
    </source>
</evidence>
<dbReference type="NCBIfam" id="NF002281">
    <property type="entry name" value="PRK01209.2-5"/>
    <property type="match status" value="1"/>
</dbReference>
<dbReference type="PANTHER" id="PTHR34308:SF1">
    <property type="entry name" value="COBALAMIN BIOSYNTHESIS PROTEIN CBIB"/>
    <property type="match status" value="1"/>
</dbReference>
<proteinExistence type="inferred from homology"/>
<evidence type="ECO:0000256" key="8">
    <source>
        <dbReference type="ARBA" id="ARBA00022692"/>
    </source>
</evidence>
<keyword evidence="9 11" id="KW-1133">Transmembrane helix</keyword>
<reference evidence="13" key="1">
    <citation type="submission" date="2015-03" db="EMBL/GenBank/DDBJ databases">
        <title>Characterization of two novel Thaumarchaeota isolated from the Northern Adriatic Sea.</title>
        <authorList>
            <person name="Bayer B."/>
            <person name="Vojvoda J."/>
            <person name="Offre P."/>
            <person name="Srivastava A."/>
            <person name="Elisabeth N."/>
            <person name="Garcia J.A.L."/>
            <person name="Schleper C."/>
            <person name="Herndl G.J."/>
        </authorList>
    </citation>
    <scope>NUCLEOTIDE SEQUENCE [LARGE SCALE GENOMIC DNA]</scope>
    <source>
        <strain evidence="13">NF5</strain>
    </source>
</reference>
<keyword evidence="10 11" id="KW-0472">Membrane</keyword>
<reference evidence="12 13" key="2">
    <citation type="journal article" date="2016" name="ISME J.">
        <title>Physiological and genomic characterization of two novel marine thaumarchaeal strains indicates niche differentiation.</title>
        <authorList>
            <person name="Bayer B."/>
            <person name="Vojvoda J."/>
            <person name="Offre P."/>
            <person name="Alves R.J."/>
            <person name="Elisabeth N.H."/>
            <person name="Garcia J.A."/>
            <person name="Volland J.M."/>
            <person name="Srivastava A."/>
            <person name="Schleper C."/>
            <person name="Herndl G.J."/>
        </authorList>
    </citation>
    <scope>NUCLEOTIDE SEQUENCE [LARGE SCALE GENOMIC DNA]</scope>
    <source>
        <strain evidence="12 13">NF5</strain>
    </source>
</reference>
<protein>
    <recommendedName>
        <fullName evidence="5 11">Probable cobalamin biosynthesis protein CobD</fullName>
    </recommendedName>
</protein>
<dbReference type="Proteomes" id="UP000032408">
    <property type="component" value="Chromosome"/>
</dbReference>
<dbReference type="PANTHER" id="PTHR34308">
    <property type="entry name" value="COBALAMIN BIOSYNTHESIS PROTEIN CBIB"/>
    <property type="match status" value="1"/>
</dbReference>
<dbReference type="EMBL" id="CP011070">
    <property type="protein sequence ID" value="AJW70007.1"/>
    <property type="molecule type" value="Genomic_DNA"/>
</dbReference>
<dbReference type="GeneID" id="24819555"/>
<dbReference type="NCBIfam" id="TIGR00380">
    <property type="entry name" value="cobal_cbiB"/>
    <property type="match status" value="1"/>
</dbReference>
<sequence length="323" mass="35619">MILESILIIGIAIFLDLLFGDPKNKYHPTAWIGRFIAILTPIAKNQNTIIEKAGGILIITITSIIVISLLFILNLGISIITFDVISIVVSVIVGGLLLKTTIAIRGMERHAKSVLESLDEDNLEKARTNLSMIVKRNTKNLDKNHVISGVLESISENTVDGITGPLFYFSIFGLPGAFVYRVVNTADSMIGYKTHLFKNVGWFTATCDTVLNYIPSRLTGLVMIISAAILQNNWKESYKIMIRDGKKTESPNAGYPMAALAGALETKFEKINHYKLGDGEIVLTKEHVFSAITMMKLTAILFFGIVTIPIITVLSFIGWWVNA</sequence>
<dbReference type="OrthoDB" id="46105at2157"/>
<feature type="transmembrane region" description="Helical" evidence="11">
    <location>
        <begin position="53"/>
        <end position="73"/>
    </location>
</feature>
<gene>
    <name evidence="11 12" type="primary">cobD</name>
    <name evidence="12" type="ORF">NADRNF5_0309</name>
</gene>
<evidence type="ECO:0000256" key="1">
    <source>
        <dbReference type="ARBA" id="ARBA00003384"/>
    </source>
</evidence>
<organism evidence="12 13">
    <name type="scientific">Nitrosopumilus adriaticus</name>
    <dbReference type="NCBI Taxonomy" id="1580092"/>
    <lineage>
        <taxon>Archaea</taxon>
        <taxon>Nitrososphaerota</taxon>
        <taxon>Nitrososphaeria</taxon>
        <taxon>Nitrosopumilales</taxon>
        <taxon>Nitrosopumilaceae</taxon>
        <taxon>Nitrosopumilus</taxon>
    </lineage>
</organism>
<keyword evidence="7 11" id="KW-0169">Cobalamin biosynthesis</keyword>
<comment type="subcellular location">
    <subcellularLocation>
        <location evidence="2 11">Cell membrane</location>
        <topology evidence="2 11">Multi-pass membrane protein</topology>
    </subcellularLocation>
</comment>
<keyword evidence="8 11" id="KW-0812">Transmembrane</keyword>
<comment type="similarity">
    <text evidence="4 11">Belongs to the CobD/CbiB family.</text>
</comment>
<comment type="function">
    <text evidence="1 11">Converts cobyric acid to cobinamide by the addition of aminopropanol on the F carboxylic group.</text>
</comment>
<evidence type="ECO:0000256" key="2">
    <source>
        <dbReference type="ARBA" id="ARBA00004651"/>
    </source>
</evidence>
<accession>A0A0D5C0R8</accession>
<comment type="caution">
    <text evidence="11">Lacks conserved residue(s) required for the propagation of feature annotation.</text>
</comment>
<evidence type="ECO:0000256" key="6">
    <source>
        <dbReference type="ARBA" id="ARBA00022475"/>
    </source>
</evidence>
<dbReference type="GO" id="GO:0005886">
    <property type="term" value="C:plasma membrane"/>
    <property type="evidence" value="ECO:0007669"/>
    <property type="project" value="UniProtKB-SubCell"/>
</dbReference>
<dbReference type="HAMAP" id="MF_00024">
    <property type="entry name" value="CobD_CbiB"/>
    <property type="match status" value="1"/>
</dbReference>
<evidence type="ECO:0000256" key="10">
    <source>
        <dbReference type="ARBA" id="ARBA00023136"/>
    </source>
</evidence>
<keyword evidence="13" id="KW-1185">Reference proteome</keyword>
<dbReference type="UniPathway" id="UPA00148"/>